<dbReference type="Pfam" id="PF12796">
    <property type="entry name" value="Ank_2"/>
    <property type="match status" value="1"/>
</dbReference>
<evidence type="ECO:0000313" key="7">
    <source>
        <dbReference type="Proteomes" id="UP001324427"/>
    </source>
</evidence>
<dbReference type="GO" id="GO:0045732">
    <property type="term" value="P:positive regulation of protein catabolic process"/>
    <property type="evidence" value="ECO:0007669"/>
    <property type="project" value="TreeGrafter"/>
</dbReference>
<dbReference type="PANTHER" id="PTHR24136">
    <property type="entry name" value="SOWAH (DROSOPHILA) HOMOLOG"/>
    <property type="match status" value="1"/>
</dbReference>
<evidence type="ECO:0000256" key="1">
    <source>
        <dbReference type="ARBA" id="ARBA00005949"/>
    </source>
</evidence>
<organism evidence="6 7">
    <name type="scientific">Oleoguttula mirabilis</name>
    <dbReference type="NCBI Taxonomy" id="1507867"/>
    <lineage>
        <taxon>Eukaryota</taxon>
        <taxon>Fungi</taxon>
        <taxon>Dikarya</taxon>
        <taxon>Ascomycota</taxon>
        <taxon>Pezizomycotina</taxon>
        <taxon>Dothideomycetes</taxon>
        <taxon>Dothideomycetidae</taxon>
        <taxon>Mycosphaerellales</taxon>
        <taxon>Teratosphaeriaceae</taxon>
        <taxon>Oleoguttula</taxon>
    </lineage>
</organism>
<protein>
    <recommendedName>
        <fullName evidence="8">Ankyrin</fullName>
    </recommendedName>
</protein>
<comment type="caution">
    <text evidence="6">The sequence shown here is derived from an EMBL/GenBank/DDBJ whole genome shotgun (WGS) entry which is preliminary data.</text>
</comment>
<evidence type="ECO:0008006" key="8">
    <source>
        <dbReference type="Google" id="ProtNLM"/>
    </source>
</evidence>
<name>A0AAV9J8M7_9PEZI</name>
<evidence type="ECO:0000256" key="3">
    <source>
        <dbReference type="ARBA" id="ARBA00023043"/>
    </source>
</evidence>
<evidence type="ECO:0000256" key="5">
    <source>
        <dbReference type="SAM" id="MobiDB-lite"/>
    </source>
</evidence>
<evidence type="ECO:0000256" key="2">
    <source>
        <dbReference type="ARBA" id="ARBA00022737"/>
    </source>
</evidence>
<dbReference type="SMART" id="SM00248">
    <property type="entry name" value="ANK"/>
    <property type="match status" value="2"/>
</dbReference>
<dbReference type="PANTHER" id="PTHR24136:SF15">
    <property type="entry name" value="ANK_REP_REGION DOMAIN-CONTAINING PROTEIN"/>
    <property type="match status" value="1"/>
</dbReference>
<keyword evidence="7" id="KW-1185">Reference proteome</keyword>
<sequence length="164" mass="17574">MGLPQEQQAEQQPTAQAQAQPAPSNPPKDASQLPPEAIELVTKLFDFARHGHTAQLQQYITAGIPVNLTNGKGDTLLMLACYHGNLATVQMLLEKGADVNCLNERGQSPIAGAVFKLNDDVVKALVEGGADVWAGQPNAVDTARMFKREECLRMFGVHAEEAAA</sequence>
<dbReference type="AlphaFoldDB" id="A0AAV9J8M7"/>
<dbReference type="InterPro" id="IPR051573">
    <property type="entry name" value="Ankyrin-SOCS_box_domain"/>
</dbReference>
<keyword evidence="2" id="KW-0677">Repeat</keyword>
<dbReference type="Gene3D" id="1.25.40.20">
    <property type="entry name" value="Ankyrin repeat-containing domain"/>
    <property type="match status" value="1"/>
</dbReference>
<keyword evidence="3 4" id="KW-0040">ANK repeat</keyword>
<dbReference type="SUPFAM" id="SSF48403">
    <property type="entry name" value="Ankyrin repeat"/>
    <property type="match status" value="1"/>
</dbReference>
<gene>
    <name evidence="6" type="ORF">LTR36_008310</name>
</gene>
<dbReference type="PROSITE" id="PS50088">
    <property type="entry name" value="ANK_REPEAT"/>
    <property type="match status" value="1"/>
</dbReference>
<dbReference type="InterPro" id="IPR036770">
    <property type="entry name" value="Ankyrin_rpt-contain_sf"/>
</dbReference>
<accession>A0AAV9J8M7</accession>
<dbReference type="InterPro" id="IPR002110">
    <property type="entry name" value="Ankyrin_rpt"/>
</dbReference>
<feature type="repeat" description="ANK" evidence="4">
    <location>
        <begin position="72"/>
        <end position="104"/>
    </location>
</feature>
<dbReference type="EMBL" id="JAVFHQ010000057">
    <property type="protein sequence ID" value="KAK4541085.1"/>
    <property type="molecule type" value="Genomic_DNA"/>
</dbReference>
<dbReference type="Proteomes" id="UP001324427">
    <property type="component" value="Unassembled WGS sequence"/>
</dbReference>
<reference evidence="6 7" key="1">
    <citation type="submission" date="2021-11" db="EMBL/GenBank/DDBJ databases">
        <title>Black yeast isolated from Biological Soil Crust.</title>
        <authorList>
            <person name="Kurbessoian T."/>
        </authorList>
    </citation>
    <scope>NUCLEOTIDE SEQUENCE [LARGE SCALE GENOMIC DNA]</scope>
    <source>
        <strain evidence="6 7">CCFEE 5522</strain>
    </source>
</reference>
<proteinExistence type="inferred from homology"/>
<evidence type="ECO:0000313" key="6">
    <source>
        <dbReference type="EMBL" id="KAK4541085.1"/>
    </source>
</evidence>
<dbReference type="PROSITE" id="PS50297">
    <property type="entry name" value="ANK_REP_REGION"/>
    <property type="match status" value="1"/>
</dbReference>
<feature type="compositionally biased region" description="Low complexity" evidence="5">
    <location>
        <begin position="1"/>
        <end position="22"/>
    </location>
</feature>
<dbReference type="GO" id="GO:0016567">
    <property type="term" value="P:protein ubiquitination"/>
    <property type="evidence" value="ECO:0007669"/>
    <property type="project" value="TreeGrafter"/>
</dbReference>
<feature type="region of interest" description="Disordered" evidence="5">
    <location>
        <begin position="1"/>
        <end position="32"/>
    </location>
</feature>
<comment type="similarity">
    <text evidence="1">Belongs to the ankyrin SOCS box (ASB) family.</text>
</comment>
<evidence type="ECO:0000256" key="4">
    <source>
        <dbReference type="PROSITE-ProRule" id="PRU00023"/>
    </source>
</evidence>